<dbReference type="EMBL" id="CP019352">
    <property type="protein sequence ID" value="APX99476.1"/>
    <property type="molecule type" value="Genomic_DNA"/>
</dbReference>
<dbReference type="Gene3D" id="2.40.170.20">
    <property type="entry name" value="TonB-dependent receptor, beta-barrel domain"/>
    <property type="match status" value="1"/>
</dbReference>
<keyword evidence="6 8" id="KW-0472">Membrane</keyword>
<evidence type="ECO:0008006" key="15">
    <source>
        <dbReference type="Google" id="ProtNLM"/>
    </source>
</evidence>
<dbReference type="NCBIfam" id="TIGR04056">
    <property type="entry name" value="OMP_RagA_SusC"/>
    <property type="match status" value="1"/>
</dbReference>
<evidence type="ECO:0000256" key="8">
    <source>
        <dbReference type="PROSITE-ProRule" id="PRU01360"/>
    </source>
</evidence>
<dbReference type="SUPFAM" id="SSF49464">
    <property type="entry name" value="Carboxypeptidase regulatory domain-like"/>
    <property type="match status" value="1"/>
</dbReference>
<keyword evidence="7 8" id="KW-0998">Cell outer membrane</keyword>
<feature type="domain" description="TonB-dependent receptor-like beta-barrel" evidence="11">
    <location>
        <begin position="399"/>
        <end position="857"/>
    </location>
</feature>
<feature type="chain" id="PRO_5042132964" description="TonB-linked SusC/RagA family outer membrane protein" evidence="10">
    <location>
        <begin position="23"/>
        <end position="1019"/>
    </location>
</feature>
<evidence type="ECO:0000256" key="7">
    <source>
        <dbReference type="ARBA" id="ARBA00023237"/>
    </source>
</evidence>
<evidence type="ECO:0000256" key="3">
    <source>
        <dbReference type="ARBA" id="ARBA00022452"/>
    </source>
</evidence>
<comment type="similarity">
    <text evidence="8 9">Belongs to the TonB-dependent receptor family.</text>
</comment>
<reference evidence="13 14" key="1">
    <citation type="submission" date="2017-01" db="EMBL/GenBank/DDBJ databases">
        <title>Complete genome of Lacinutrix venerupis DOK2-8 isolated from seawater in Dokdo.</title>
        <authorList>
            <person name="Chi W.-J."/>
            <person name="Kim J.H."/>
        </authorList>
    </citation>
    <scope>NUCLEOTIDE SEQUENCE [LARGE SCALE GENOMIC DNA]</scope>
    <source>
        <strain evidence="13 14">DOK2-8</strain>
    </source>
</reference>
<evidence type="ECO:0000313" key="14">
    <source>
        <dbReference type="Proteomes" id="UP000187506"/>
    </source>
</evidence>
<dbReference type="InterPro" id="IPR008969">
    <property type="entry name" value="CarboxyPept-like_regulatory"/>
</dbReference>
<dbReference type="Pfam" id="PF13715">
    <property type="entry name" value="CarbopepD_reg_2"/>
    <property type="match status" value="1"/>
</dbReference>
<dbReference type="InterPro" id="IPR037066">
    <property type="entry name" value="Plug_dom_sf"/>
</dbReference>
<comment type="subcellular location">
    <subcellularLocation>
        <location evidence="1 8">Cell outer membrane</location>
        <topology evidence="1 8">Multi-pass membrane protein</topology>
    </subcellularLocation>
</comment>
<evidence type="ECO:0000259" key="12">
    <source>
        <dbReference type="Pfam" id="PF07715"/>
    </source>
</evidence>
<keyword evidence="4 8" id="KW-0812">Transmembrane</keyword>
<dbReference type="KEGG" id="lvn:BWR22_03830"/>
<dbReference type="InterPro" id="IPR039426">
    <property type="entry name" value="TonB-dep_rcpt-like"/>
</dbReference>
<dbReference type="AlphaFoldDB" id="A0AAC9LMM7"/>
<dbReference type="Proteomes" id="UP000187506">
    <property type="component" value="Chromosome"/>
</dbReference>
<dbReference type="Pfam" id="PF00593">
    <property type="entry name" value="TonB_dep_Rec_b-barrel"/>
    <property type="match status" value="1"/>
</dbReference>
<protein>
    <recommendedName>
        <fullName evidence="15">TonB-linked SusC/RagA family outer membrane protein</fullName>
    </recommendedName>
</protein>
<dbReference type="InterPro" id="IPR036942">
    <property type="entry name" value="Beta-barrel_TonB_sf"/>
</dbReference>
<dbReference type="InterPro" id="IPR023996">
    <property type="entry name" value="TonB-dep_OMP_SusC/RagA"/>
</dbReference>
<dbReference type="InterPro" id="IPR012910">
    <property type="entry name" value="Plug_dom"/>
</dbReference>
<keyword evidence="14" id="KW-1185">Reference proteome</keyword>
<keyword evidence="5 9" id="KW-0798">TonB box</keyword>
<dbReference type="PROSITE" id="PS52016">
    <property type="entry name" value="TONB_DEPENDENT_REC_3"/>
    <property type="match status" value="1"/>
</dbReference>
<accession>A0AAC9LMM7</accession>
<proteinExistence type="inferred from homology"/>
<evidence type="ECO:0000256" key="9">
    <source>
        <dbReference type="RuleBase" id="RU003357"/>
    </source>
</evidence>
<evidence type="ECO:0000313" key="13">
    <source>
        <dbReference type="EMBL" id="APX99476.1"/>
    </source>
</evidence>
<feature type="signal peptide" evidence="10">
    <location>
        <begin position="1"/>
        <end position="22"/>
    </location>
</feature>
<evidence type="ECO:0000256" key="5">
    <source>
        <dbReference type="ARBA" id="ARBA00023077"/>
    </source>
</evidence>
<dbReference type="RefSeq" id="WP_076732115.1">
    <property type="nucleotide sequence ID" value="NZ_CP019352.1"/>
</dbReference>
<dbReference type="Gene3D" id="2.170.130.10">
    <property type="entry name" value="TonB-dependent receptor, plug domain"/>
    <property type="match status" value="1"/>
</dbReference>
<keyword evidence="2 8" id="KW-0813">Transport</keyword>
<keyword evidence="10" id="KW-0732">Signal</keyword>
<sequence>MKTKFSGILTLLLAFVVQLTFAQGKTISGTISDGDNLPLPGVNVLVKGTSNGTTTDFDGKYSISANTGDVLVFSYVGNTVEKTVGASNDISFIMNENALEEVVITVLGVERKADELTSSTQIVKAETLTQASNPNVIQSLAGKVSGLKINTTNNGVNQSTRIVLRGNRSLTGSNEALIVIDGAISSANTLANLAPEIIESTNVIKGAGGSALYGSQGANGVIIVTTKRGTADEKINIAVNTSISFEDISFLPQRQTKYGQGWNGGHVTYENGGWGPEFDGSIQPVGLAQADGSYIMAPYSPIEDNIEQFFQTGTIAQTGVSISGGDTNSYALLSVNRQNTEFVVQDDKLGRTNVLFKAGKKIGKWDIGGNINYVNSKTETTTSSLFTELLQTATNVPVEQFANSGNEGHWTSYYRSPYWMRDNIRNTTESDRFNGIINLKYEINDNISLSSLTSLRTFSSNFVGYTNEYTDTSGVGGGDHSTVSQFSTNNQESKNFYNDIFVNFNYMLTDDLSFKATLGNNVQDNWSSLTSVNGSNVTIPNFYNISNITGIPGVSNSSFRSRSYALFGSFDFGFKDYLFLTLTGRNDWTSRLAADRNSFFYPSVGVSFVPTTAFPSLKDGGVLNYAKISANLARVGNDRVGTYETNSTLNQVAGYPYGGLNSFAIDATVADPLLVNEFIDSKEVSLNLAFFKGDRITLGASYYITNNKDLVTNVSTSTASGLTNSTINIGETETKGYEIDLGITPIRTADFRWDINMSLSSDETIVKKVSDNTDEVSLGNGNADVGIFATVGEPFPLIKGTGYQRDPQGRVLIDPSTGNPLKTSEFINLGVANPDYIVGLNTSLTYKGFRLAGVFDYRTGHQFWAGTKDWLSWSGHLVESAENGRRGFIFPNSAIETSPGVYQANTNVVTAGTTYANYLDYFSNEYRDVSENFVLDATAFKVRELSLSYAFNKDVLNALGFSDFRIGINARNPFVVLPKENRGYADPEFSNTTGNAQGLSVTGQYPATRTYGMTVNLTF</sequence>
<dbReference type="InterPro" id="IPR000531">
    <property type="entry name" value="Beta-barrel_TonB"/>
</dbReference>
<name>A0AAC9LMM7_9FLAO</name>
<evidence type="ECO:0000259" key="11">
    <source>
        <dbReference type="Pfam" id="PF00593"/>
    </source>
</evidence>
<feature type="domain" description="TonB-dependent receptor plug" evidence="12">
    <location>
        <begin position="114"/>
        <end position="221"/>
    </location>
</feature>
<evidence type="ECO:0000256" key="4">
    <source>
        <dbReference type="ARBA" id="ARBA00022692"/>
    </source>
</evidence>
<evidence type="ECO:0000256" key="6">
    <source>
        <dbReference type="ARBA" id="ARBA00023136"/>
    </source>
</evidence>
<evidence type="ECO:0000256" key="2">
    <source>
        <dbReference type="ARBA" id="ARBA00022448"/>
    </source>
</evidence>
<keyword evidence="3 8" id="KW-1134">Transmembrane beta strand</keyword>
<dbReference type="Gene3D" id="2.60.40.1120">
    <property type="entry name" value="Carboxypeptidase-like, regulatory domain"/>
    <property type="match status" value="1"/>
</dbReference>
<dbReference type="SUPFAM" id="SSF56935">
    <property type="entry name" value="Porins"/>
    <property type="match status" value="1"/>
</dbReference>
<evidence type="ECO:0000256" key="1">
    <source>
        <dbReference type="ARBA" id="ARBA00004571"/>
    </source>
</evidence>
<dbReference type="Pfam" id="PF07715">
    <property type="entry name" value="Plug"/>
    <property type="match status" value="1"/>
</dbReference>
<dbReference type="GO" id="GO:0009279">
    <property type="term" value="C:cell outer membrane"/>
    <property type="evidence" value="ECO:0007669"/>
    <property type="project" value="UniProtKB-SubCell"/>
</dbReference>
<gene>
    <name evidence="13" type="ORF">BWR22_03830</name>
</gene>
<organism evidence="13 14">
    <name type="scientific">Lacinutrix venerupis</name>
    <dbReference type="NCBI Taxonomy" id="1486034"/>
    <lineage>
        <taxon>Bacteria</taxon>
        <taxon>Pseudomonadati</taxon>
        <taxon>Bacteroidota</taxon>
        <taxon>Flavobacteriia</taxon>
        <taxon>Flavobacteriales</taxon>
        <taxon>Flavobacteriaceae</taxon>
        <taxon>Lacinutrix</taxon>
    </lineage>
</organism>
<evidence type="ECO:0000256" key="10">
    <source>
        <dbReference type="SAM" id="SignalP"/>
    </source>
</evidence>